<keyword evidence="2" id="KW-1185">Reference proteome</keyword>
<dbReference type="PANTHER" id="PTHR21084:SF1">
    <property type="entry name" value="DENSE INCISORS"/>
    <property type="match status" value="1"/>
</dbReference>
<dbReference type="Proteomes" id="UP000268350">
    <property type="component" value="Unassembled WGS sequence"/>
</dbReference>
<name>A0A3B0KF25_DROGU</name>
<gene>
    <name evidence="1" type="ORF">DGUA_6G009246</name>
</gene>
<sequence>MPISEVYKNGLRDFLMNEKNRAILIQLAKSTTKNVCKIEDPREAIDYLMAHVENIHVLLSKRLVTRELLFMYVKRRLPEIATNFTKADLVTKVIRYWEQQQPVEPINTPSNEEEYPIHTIARKFGEWFFERFNSDQLSLIDLWNDAALHLTIIASDGINVQECQTAAEVLSVLIRTKKQFGFQFNPNLTHGGIQGRMDSYGQVLVVSCGTLHTTESCVGVFECVFVLLRDPYSENNWKPKRFKCLLKSELQPRILHSLRECETLQTVLSLPMPNEELD</sequence>
<dbReference type="Pfam" id="PF15008">
    <property type="entry name" value="DUF4518"/>
    <property type="match status" value="1"/>
</dbReference>
<accession>A0A3B0KF25</accession>
<protein>
    <submittedName>
        <fullName evidence="1">Blast:Uncharacterized protein C3orf38 homolog</fullName>
    </submittedName>
</protein>
<organism evidence="1 2">
    <name type="scientific">Drosophila guanche</name>
    <name type="common">Fruit fly</name>
    <dbReference type="NCBI Taxonomy" id="7266"/>
    <lineage>
        <taxon>Eukaryota</taxon>
        <taxon>Metazoa</taxon>
        <taxon>Ecdysozoa</taxon>
        <taxon>Arthropoda</taxon>
        <taxon>Hexapoda</taxon>
        <taxon>Insecta</taxon>
        <taxon>Pterygota</taxon>
        <taxon>Neoptera</taxon>
        <taxon>Endopterygota</taxon>
        <taxon>Diptera</taxon>
        <taxon>Brachycera</taxon>
        <taxon>Muscomorpha</taxon>
        <taxon>Ephydroidea</taxon>
        <taxon>Drosophilidae</taxon>
        <taxon>Drosophila</taxon>
        <taxon>Sophophora</taxon>
    </lineage>
</organism>
<dbReference type="OrthoDB" id="6407068at2759"/>
<proteinExistence type="predicted"/>
<dbReference type="EMBL" id="OUUW01000012">
    <property type="protein sequence ID" value="SPP86940.1"/>
    <property type="molecule type" value="Genomic_DNA"/>
</dbReference>
<dbReference type="PANTHER" id="PTHR21084">
    <property type="entry name" value="DENSE INCISORS"/>
    <property type="match status" value="1"/>
</dbReference>
<dbReference type="AlphaFoldDB" id="A0A3B0KF25"/>
<evidence type="ECO:0000313" key="2">
    <source>
        <dbReference type="Proteomes" id="UP000268350"/>
    </source>
</evidence>
<dbReference type="InterPro" id="IPR026698">
    <property type="entry name" value="UPF_C3orf38"/>
</dbReference>
<dbReference type="OMA" id="PYSENNW"/>
<evidence type="ECO:0000313" key="1">
    <source>
        <dbReference type="EMBL" id="SPP86940.1"/>
    </source>
</evidence>
<reference evidence="2" key="1">
    <citation type="submission" date="2018-01" db="EMBL/GenBank/DDBJ databases">
        <authorList>
            <person name="Alioto T."/>
            <person name="Alioto T."/>
        </authorList>
    </citation>
    <scope>NUCLEOTIDE SEQUENCE [LARGE SCALE GENOMIC DNA]</scope>
</reference>